<sequence length="850" mass="98108">MSHPVTSSPRTLTWMFLAFRLFVDITLIPTMFRLAPNLDESENASQVNRRGGVTKHWRELSTTILTTYLIHTSIAILQGTSALMMIYTSISISWHILWNEWGAALIVAVVASSHVAYTILRLFHIRFSEPSSYTETPSSRSVGLITHGLEMISLTCDWPFGKSGRLPVDDLFVDSLRLPDKDQNLLAAKSEEIAAVWRDWNYSFDLQDYNGMRECLRKGIPLNRISDNYEYPIHMAARLGSDCTDILEATHENSEAGFRRLCAKNSDGQTPISIAYHANQPHAFEKLLELRCNTLKVLGRAFLKHFRGETDQSLDFQYDDICKTLRHCIDDDKEGRDEYLRLITKTDLSFNWEGIFFHVQDSEDLNQRLENLPPNGDTIISEDPKSQFLPPFIYALARGKIWSAKHLLRSHSGPIWRYMDIQENLKTNSSERIYTNLLNYFPHFWTYTIPTILGDWTLETTCRLILACRNHSIGIILVRSDLKLSHWFLDSLLLHVSRRYRDHEPRLLEKGARNFRKFKRTILRADWVGVQRQLKAESSEEARKRMLNVIMPCTSDYPVLYNSLCLVLHISTKDPKNRIGLGSTVALMLQCGAKVSTHLAPYAGLEDPSATDLNVDGYIDDETILNSIDEVGPGAENKFHRSRTLEQTTQWLHTRLQLLSLQPLSLQSLSPLQIAIVYCPADTYLLIVRSVGDEVSKNNTFDAEFWAVYEIFLRISWERYRSPCSIEIEEIGLRCVRTLDYLFSRGLRINSQEPQLEYYRRKLKDMKRQCIHKKQCIQKKHIYAKSLAENYEMIVTMIEFLEYQEDYAENEQTFSFTWGSIDPNDFDGLPRPIEGDVEEGTLMTATETEE</sequence>
<organism evidence="2 3">
    <name type="scientific">Corynespora cassiicola Philippines</name>
    <dbReference type="NCBI Taxonomy" id="1448308"/>
    <lineage>
        <taxon>Eukaryota</taxon>
        <taxon>Fungi</taxon>
        <taxon>Dikarya</taxon>
        <taxon>Ascomycota</taxon>
        <taxon>Pezizomycotina</taxon>
        <taxon>Dothideomycetes</taxon>
        <taxon>Pleosporomycetidae</taxon>
        <taxon>Pleosporales</taxon>
        <taxon>Corynesporascaceae</taxon>
        <taxon>Corynespora</taxon>
    </lineage>
</organism>
<proteinExistence type="predicted"/>
<accession>A0A2T2PD84</accession>
<dbReference type="SUPFAM" id="SSF48403">
    <property type="entry name" value="Ankyrin repeat"/>
    <property type="match status" value="1"/>
</dbReference>
<gene>
    <name evidence="2" type="ORF">BS50DRAFT_568235</name>
</gene>
<protein>
    <recommendedName>
        <fullName evidence="4">Ankyrin</fullName>
    </recommendedName>
</protein>
<evidence type="ECO:0008006" key="4">
    <source>
        <dbReference type="Google" id="ProtNLM"/>
    </source>
</evidence>
<keyword evidence="1" id="KW-0472">Membrane</keyword>
<evidence type="ECO:0000313" key="3">
    <source>
        <dbReference type="Proteomes" id="UP000240883"/>
    </source>
</evidence>
<name>A0A2T2PD84_CORCC</name>
<feature type="transmembrane region" description="Helical" evidence="1">
    <location>
        <begin position="68"/>
        <end position="90"/>
    </location>
</feature>
<evidence type="ECO:0000313" key="2">
    <source>
        <dbReference type="EMBL" id="PSN75639.1"/>
    </source>
</evidence>
<keyword evidence="3" id="KW-1185">Reference proteome</keyword>
<dbReference type="EMBL" id="KZ678128">
    <property type="protein sequence ID" value="PSN75639.1"/>
    <property type="molecule type" value="Genomic_DNA"/>
</dbReference>
<dbReference type="InterPro" id="IPR036770">
    <property type="entry name" value="Ankyrin_rpt-contain_sf"/>
</dbReference>
<keyword evidence="1" id="KW-0812">Transmembrane</keyword>
<dbReference type="Proteomes" id="UP000240883">
    <property type="component" value="Unassembled WGS sequence"/>
</dbReference>
<keyword evidence="1" id="KW-1133">Transmembrane helix</keyword>
<dbReference type="Gene3D" id="1.25.40.20">
    <property type="entry name" value="Ankyrin repeat-containing domain"/>
    <property type="match status" value="1"/>
</dbReference>
<reference evidence="2 3" key="1">
    <citation type="journal article" date="2018" name="Front. Microbiol.">
        <title>Genome-Wide Analysis of Corynespora cassiicola Leaf Fall Disease Putative Effectors.</title>
        <authorList>
            <person name="Lopez D."/>
            <person name="Ribeiro S."/>
            <person name="Label P."/>
            <person name="Fumanal B."/>
            <person name="Venisse J.S."/>
            <person name="Kohler A."/>
            <person name="de Oliveira R.R."/>
            <person name="Labutti K."/>
            <person name="Lipzen A."/>
            <person name="Lail K."/>
            <person name="Bauer D."/>
            <person name="Ohm R.A."/>
            <person name="Barry K.W."/>
            <person name="Spatafora J."/>
            <person name="Grigoriev I.V."/>
            <person name="Martin F.M."/>
            <person name="Pujade-Renaud V."/>
        </authorList>
    </citation>
    <scope>NUCLEOTIDE SEQUENCE [LARGE SCALE GENOMIC DNA]</scope>
    <source>
        <strain evidence="2 3">Philippines</strain>
    </source>
</reference>
<evidence type="ECO:0000256" key="1">
    <source>
        <dbReference type="SAM" id="Phobius"/>
    </source>
</evidence>
<feature type="transmembrane region" description="Helical" evidence="1">
    <location>
        <begin position="102"/>
        <end position="123"/>
    </location>
</feature>
<dbReference type="AlphaFoldDB" id="A0A2T2PD84"/>
<feature type="transmembrane region" description="Helical" evidence="1">
    <location>
        <begin position="12"/>
        <end position="32"/>
    </location>
</feature>